<evidence type="ECO:0000256" key="1">
    <source>
        <dbReference type="SAM" id="Phobius"/>
    </source>
</evidence>
<keyword evidence="1" id="KW-1133">Transmembrane helix</keyword>
<feature type="transmembrane region" description="Helical" evidence="1">
    <location>
        <begin position="6"/>
        <end position="25"/>
    </location>
</feature>
<dbReference type="Proteomes" id="UP000682811">
    <property type="component" value="Unassembled WGS sequence"/>
</dbReference>
<dbReference type="RefSeq" id="WP_212978485.1">
    <property type="nucleotide sequence ID" value="NZ_AP025343.1"/>
</dbReference>
<protein>
    <submittedName>
        <fullName evidence="2">Uncharacterized protein</fullName>
    </submittedName>
</protein>
<accession>A0A919YBH0</accession>
<keyword evidence="1" id="KW-0812">Transmembrane</keyword>
<dbReference type="AlphaFoldDB" id="A0A919YBH0"/>
<sequence>MEERVDWLVMLLIGLLILIWIAYGIRSWLFKPLPARVPDMPINDVIPDHPAVDLLEKAGYEVFGGKIKIPLLFEVNGEDFHSRLFIDFLARNDEDRTYLVKVARNRLPMDWTGSSIRDRLLPYFLLYPGCAGVLYVDVENAEVACIHFDWDEEDWNGYDE</sequence>
<keyword evidence="3" id="KW-1185">Reference proteome</keyword>
<gene>
    <name evidence="2" type="ORF">J34TS1_24390</name>
</gene>
<comment type="caution">
    <text evidence="2">The sequence shown here is derived from an EMBL/GenBank/DDBJ whole genome shotgun (WGS) entry which is preliminary data.</text>
</comment>
<keyword evidence="1" id="KW-0472">Membrane</keyword>
<dbReference type="EMBL" id="BORT01000009">
    <property type="protein sequence ID" value="GIO47674.1"/>
    <property type="molecule type" value="Genomic_DNA"/>
</dbReference>
<organism evidence="2 3">
    <name type="scientific">Paenibacillus azoreducens</name>
    <dbReference type="NCBI Taxonomy" id="116718"/>
    <lineage>
        <taxon>Bacteria</taxon>
        <taxon>Bacillati</taxon>
        <taxon>Bacillota</taxon>
        <taxon>Bacilli</taxon>
        <taxon>Bacillales</taxon>
        <taxon>Paenibacillaceae</taxon>
        <taxon>Paenibacillus</taxon>
    </lineage>
</organism>
<proteinExistence type="predicted"/>
<reference evidence="2 3" key="1">
    <citation type="submission" date="2021-03" db="EMBL/GenBank/DDBJ databases">
        <title>Antimicrobial resistance genes in bacteria isolated from Japanese honey, and their potential for conferring macrolide and lincosamide resistance in the American foulbrood pathogen Paenibacillus larvae.</title>
        <authorList>
            <person name="Okamoto M."/>
            <person name="Kumagai M."/>
            <person name="Kanamori H."/>
            <person name="Takamatsu D."/>
        </authorList>
    </citation>
    <scope>NUCLEOTIDE SEQUENCE [LARGE SCALE GENOMIC DNA]</scope>
    <source>
        <strain evidence="2 3">J34TS1</strain>
    </source>
</reference>
<evidence type="ECO:0000313" key="2">
    <source>
        <dbReference type="EMBL" id="GIO47674.1"/>
    </source>
</evidence>
<evidence type="ECO:0000313" key="3">
    <source>
        <dbReference type="Proteomes" id="UP000682811"/>
    </source>
</evidence>
<name>A0A919YBH0_9BACL</name>